<evidence type="ECO:0000259" key="5">
    <source>
        <dbReference type="PROSITE" id="PS51863"/>
    </source>
</evidence>
<feature type="domain" description="LCN-type CS-alpha/beta" evidence="5">
    <location>
        <begin position="22"/>
        <end position="86"/>
    </location>
</feature>
<dbReference type="GO" id="GO:0019871">
    <property type="term" value="F:sodium channel inhibitor activity"/>
    <property type="evidence" value="ECO:0007669"/>
    <property type="project" value="InterPro"/>
</dbReference>
<organism evidence="6">
    <name type="scientific">Hottentotta judaicus</name>
    <name type="common">Black scorpion</name>
    <name type="synonym">Buthotus judaicus</name>
    <dbReference type="NCBI Taxonomy" id="6863"/>
    <lineage>
        <taxon>Eukaryota</taxon>
        <taxon>Metazoa</taxon>
        <taxon>Ecdysozoa</taxon>
        <taxon>Arthropoda</taxon>
        <taxon>Chelicerata</taxon>
        <taxon>Arachnida</taxon>
        <taxon>Scorpiones</taxon>
        <taxon>Buthida</taxon>
        <taxon>Buthoidea</taxon>
        <taxon>Buthidae</taxon>
        <taxon>Hottentotta</taxon>
    </lineage>
</organism>
<dbReference type="InterPro" id="IPR036574">
    <property type="entry name" value="Scorpion_toxin-like_sf"/>
</dbReference>
<proteinExistence type="evidence at transcript level"/>
<dbReference type="CDD" id="cd23106">
    <property type="entry name" value="neurotoxins_LC_scorpion"/>
    <property type="match status" value="1"/>
</dbReference>
<keyword evidence="2" id="KW-0964">Secreted</keyword>
<dbReference type="InterPro" id="IPR044062">
    <property type="entry name" value="LCN-type_CS_alpha_beta_dom"/>
</dbReference>
<feature type="chain" id="PRO_5003266344" evidence="4">
    <location>
        <begin position="21"/>
        <end position="88"/>
    </location>
</feature>
<feature type="signal peptide" evidence="4">
    <location>
        <begin position="1"/>
        <end position="20"/>
    </location>
</feature>
<evidence type="ECO:0000256" key="2">
    <source>
        <dbReference type="ARBA" id="ARBA00022525"/>
    </source>
</evidence>
<dbReference type="EMBL" id="HQ288208">
    <property type="protein sequence ID" value="ADY39630.1"/>
    <property type="molecule type" value="mRNA"/>
</dbReference>
<dbReference type="InterPro" id="IPR003614">
    <property type="entry name" value="Knottins"/>
</dbReference>
<dbReference type="SUPFAM" id="SSF57095">
    <property type="entry name" value="Scorpion toxin-like"/>
    <property type="match status" value="1"/>
</dbReference>
<name>F1CJ99_HOTJU</name>
<evidence type="ECO:0000256" key="3">
    <source>
        <dbReference type="ARBA" id="ARBA00023157"/>
    </source>
</evidence>
<dbReference type="SMART" id="SM00505">
    <property type="entry name" value="Knot1"/>
    <property type="match status" value="1"/>
</dbReference>
<sequence>MKMNYIILVACLFLIPSGKALKDDYPVEPHNCLYWCFRDTYCNDDLCPKLKGTGGWCDISLIHGNGCFCYKLPDNTPVKIFNQKCKKP</sequence>
<dbReference type="AlphaFoldDB" id="F1CJ99"/>
<dbReference type="GO" id="GO:0006952">
    <property type="term" value="P:defense response"/>
    <property type="evidence" value="ECO:0007669"/>
    <property type="project" value="InterPro"/>
</dbReference>
<reference evidence="6" key="1">
    <citation type="journal article" date="2011" name="Toxicon">
        <title>The tale of a resting gland: transcriptome of a replete venom gland from the scorpion Hottentotta judaicus.</title>
        <authorList>
            <person name="Morgenstern D."/>
            <person name="Rohde B.H."/>
            <person name="King G.F."/>
            <person name="Tal T."/>
            <person name="Sher D."/>
            <person name="Zlotkin E."/>
        </authorList>
    </citation>
    <scope>NUCLEOTIDE SEQUENCE</scope>
    <source>
        <tissue evidence="6">Telson</tissue>
    </source>
</reference>
<dbReference type="PROSITE" id="PS51863">
    <property type="entry name" value="LCN_CSAB"/>
    <property type="match status" value="1"/>
</dbReference>
<protein>
    <submittedName>
        <fullName evidence="6">U4-buthitoxin-Hj1a</fullName>
    </submittedName>
</protein>
<keyword evidence="3" id="KW-1015">Disulfide bond</keyword>
<dbReference type="Pfam" id="PF00537">
    <property type="entry name" value="Toxin_3"/>
    <property type="match status" value="1"/>
</dbReference>
<comment type="subcellular location">
    <subcellularLocation>
        <location evidence="1">Secreted</location>
    </subcellularLocation>
</comment>
<evidence type="ECO:0000313" key="6">
    <source>
        <dbReference type="EMBL" id="ADY39630.1"/>
    </source>
</evidence>
<dbReference type="Gene3D" id="3.30.30.10">
    <property type="entry name" value="Knottin, scorpion toxin-like"/>
    <property type="match status" value="1"/>
</dbReference>
<evidence type="ECO:0000256" key="4">
    <source>
        <dbReference type="SAM" id="SignalP"/>
    </source>
</evidence>
<keyword evidence="4" id="KW-0732">Signal</keyword>
<accession>F1CJ99</accession>
<dbReference type="GO" id="GO:0005576">
    <property type="term" value="C:extracellular region"/>
    <property type="evidence" value="ECO:0007669"/>
    <property type="project" value="UniProtKB-SubCell"/>
</dbReference>
<dbReference type="InterPro" id="IPR002061">
    <property type="entry name" value="Scorpion_toxinL/defensin"/>
</dbReference>
<evidence type="ECO:0000256" key="1">
    <source>
        <dbReference type="ARBA" id="ARBA00004613"/>
    </source>
</evidence>